<dbReference type="PROSITE" id="PS00092">
    <property type="entry name" value="N6_MTASE"/>
    <property type="match status" value="1"/>
</dbReference>
<feature type="domain" description="RlmL ferredoxin-like" evidence="5">
    <location>
        <begin position="25"/>
        <end position="80"/>
    </location>
</feature>
<keyword evidence="2" id="KW-0808">Transferase</keyword>
<reference evidence="6 8" key="1">
    <citation type="submission" date="2012-11" db="EMBL/GenBank/DDBJ databases">
        <title>Whole genome sequence of Acetobacter cibinongensis 4H-1.</title>
        <authorList>
            <person name="Azuma Y."/>
            <person name="Higashiura N."/>
            <person name="Hirakawa H."/>
            <person name="Matsushita K."/>
        </authorList>
    </citation>
    <scope>NUCLEOTIDE SEQUENCE [LARGE SCALE GENOMIC DNA]</scope>
    <source>
        <strain evidence="6 8">4H-1</strain>
    </source>
</reference>
<comment type="caution">
    <text evidence="6">The sequence shown here is derived from an EMBL/GenBank/DDBJ whole genome shotgun (WGS) entry which is preliminary data.</text>
</comment>
<sequence length="389" mass="42325">MPEADIALSFPHCHSDMMTQTPDFEIFLATTPGLEGILCQEVRLKGFKHAKAVPGGVTIKGSWPEVWRANLWVRGANKVLARLVSFPARYLTQLERRTKTFDWASILRPDVPFRVEASCATSRIYHAGAAAERIAAAISSALGVASTDTASLVIKARIENDVCTLSLDTSGELLHRRGHKVAVNRAPMRETLAALFLTQCGYNGAEPVLDPMCGSGTFVLEAAEIAARLNPGRLRSFAFEQLVSFAPAAWAQMRAVKSQRTPPHRFYGSDRDSAAIEMCVANAKCAGVSDFCVFEQKPVSEIRPPANEPPGLVICNPPYGTRIGDKEQLAALYRAFGQTMLDHFSGWRVGLITSEPTLAYATHLPFLPNTAPIPHGGLRVALYQTAPLP</sequence>
<dbReference type="AlphaFoldDB" id="A0A0D6N3X3"/>
<dbReference type="EMBL" id="BJVU01000002">
    <property type="protein sequence ID" value="GEL58256.1"/>
    <property type="molecule type" value="Genomic_DNA"/>
</dbReference>
<dbReference type="InterPro" id="IPR000241">
    <property type="entry name" value="RlmKL-like_Mtase"/>
</dbReference>
<evidence type="ECO:0000259" key="3">
    <source>
        <dbReference type="Pfam" id="PF01170"/>
    </source>
</evidence>
<evidence type="ECO:0000313" key="9">
    <source>
        <dbReference type="Proteomes" id="UP000321891"/>
    </source>
</evidence>
<dbReference type="Pfam" id="PF02926">
    <property type="entry name" value="THUMP"/>
    <property type="match status" value="1"/>
</dbReference>
<feature type="domain" description="Ribosomal RNA large subunit methyltransferase K/L-like methyltransferase" evidence="3">
    <location>
        <begin position="177"/>
        <end position="360"/>
    </location>
</feature>
<evidence type="ECO:0000313" key="8">
    <source>
        <dbReference type="Proteomes" id="UP000032671"/>
    </source>
</evidence>
<dbReference type="InterPro" id="IPR004114">
    <property type="entry name" value="THUMP_dom"/>
</dbReference>
<dbReference type="GO" id="GO:0003723">
    <property type="term" value="F:RNA binding"/>
    <property type="evidence" value="ECO:0007669"/>
    <property type="project" value="InterPro"/>
</dbReference>
<dbReference type="SUPFAM" id="SSF53335">
    <property type="entry name" value="S-adenosyl-L-methionine-dependent methyltransferases"/>
    <property type="match status" value="1"/>
</dbReference>
<keyword evidence="9" id="KW-1185">Reference proteome</keyword>
<accession>A0A6N3SPD7</accession>
<evidence type="ECO:0000313" key="6">
    <source>
        <dbReference type="EMBL" id="GAN60248.1"/>
    </source>
</evidence>
<dbReference type="PANTHER" id="PTHR47313:SF1">
    <property type="entry name" value="RIBOSOMAL RNA LARGE SUBUNIT METHYLTRANSFERASE K_L"/>
    <property type="match status" value="1"/>
</dbReference>
<dbReference type="PRINTS" id="PR00507">
    <property type="entry name" value="N12N6MTFRASE"/>
</dbReference>
<protein>
    <submittedName>
        <fullName evidence="6">RNA methylase</fullName>
    </submittedName>
    <submittedName>
        <fullName evidence="7">RNA methyltransferase</fullName>
    </submittedName>
</protein>
<dbReference type="InterPro" id="IPR053943">
    <property type="entry name" value="RlmKL-like_Mtase_CS"/>
</dbReference>
<evidence type="ECO:0000313" key="7">
    <source>
        <dbReference type="EMBL" id="GEL58256.1"/>
    </source>
</evidence>
<proteinExistence type="predicted"/>
<dbReference type="EMBL" id="BAMV01000010">
    <property type="protein sequence ID" value="GAN60248.1"/>
    <property type="molecule type" value="Genomic_DNA"/>
</dbReference>
<accession>A0A0D6N3X3</accession>
<reference evidence="7 9" key="2">
    <citation type="submission" date="2019-07" db="EMBL/GenBank/DDBJ databases">
        <title>Whole genome shotgun sequence of Acetobacter cibinongensis NBRC 16605.</title>
        <authorList>
            <person name="Hosoyama A."/>
            <person name="Uohara A."/>
            <person name="Ohji S."/>
            <person name="Ichikawa N."/>
        </authorList>
    </citation>
    <scope>NUCLEOTIDE SEQUENCE [LARGE SCALE GENOMIC DNA]</scope>
    <source>
        <strain evidence="7 9">NBRC 16605</strain>
    </source>
</reference>
<evidence type="ECO:0000256" key="1">
    <source>
        <dbReference type="ARBA" id="ARBA00022603"/>
    </source>
</evidence>
<dbReference type="Proteomes" id="UP000321891">
    <property type="component" value="Unassembled WGS sequence"/>
</dbReference>
<dbReference type="GO" id="GO:0070043">
    <property type="term" value="F:rRNA (guanine-N7-)-methyltransferase activity"/>
    <property type="evidence" value="ECO:0007669"/>
    <property type="project" value="TreeGrafter"/>
</dbReference>
<dbReference type="CDD" id="cd11715">
    <property type="entry name" value="THUMP_AdoMetMT"/>
    <property type="match status" value="1"/>
</dbReference>
<dbReference type="Proteomes" id="UP000032671">
    <property type="component" value="Unassembled WGS sequence"/>
</dbReference>
<dbReference type="Gene3D" id="3.30.2130.30">
    <property type="match status" value="1"/>
</dbReference>
<dbReference type="InterPro" id="IPR002052">
    <property type="entry name" value="DNA_methylase_N6_adenine_CS"/>
</dbReference>
<feature type="domain" description="THUMP" evidence="4">
    <location>
        <begin position="89"/>
        <end position="168"/>
    </location>
</feature>
<name>A0A0D6N3X3_9PROT</name>
<dbReference type="PANTHER" id="PTHR47313">
    <property type="entry name" value="RIBOSOMAL RNA LARGE SUBUNIT METHYLTRANSFERASE K/L"/>
    <property type="match status" value="1"/>
</dbReference>
<dbReference type="InterPro" id="IPR029063">
    <property type="entry name" value="SAM-dependent_MTases_sf"/>
</dbReference>
<dbReference type="PROSITE" id="PS01261">
    <property type="entry name" value="UPF0020"/>
    <property type="match status" value="1"/>
</dbReference>
<keyword evidence="1 6" id="KW-0489">Methyltransferase</keyword>
<organism evidence="6 8">
    <name type="scientific">Acetobacter cibinongensis</name>
    <dbReference type="NCBI Taxonomy" id="146475"/>
    <lineage>
        <taxon>Bacteria</taxon>
        <taxon>Pseudomonadati</taxon>
        <taxon>Pseudomonadota</taxon>
        <taxon>Alphaproteobacteria</taxon>
        <taxon>Acetobacterales</taxon>
        <taxon>Acetobacteraceae</taxon>
        <taxon>Acetobacter</taxon>
    </lineage>
</organism>
<dbReference type="STRING" id="1231339.Abci_010_113"/>
<dbReference type="InterPro" id="IPR054170">
    <property type="entry name" value="RlmL_1st"/>
</dbReference>
<dbReference type="GO" id="GO:0008990">
    <property type="term" value="F:rRNA (guanine-N2-)-methyltransferase activity"/>
    <property type="evidence" value="ECO:0007669"/>
    <property type="project" value="TreeGrafter"/>
</dbReference>
<gene>
    <name evidence="6" type="ORF">Abci_010_113</name>
    <name evidence="7" type="ORF">ACI01nite_08580</name>
</gene>
<evidence type="ECO:0000259" key="5">
    <source>
        <dbReference type="Pfam" id="PF22020"/>
    </source>
</evidence>
<evidence type="ECO:0000259" key="4">
    <source>
        <dbReference type="Pfam" id="PF02926"/>
    </source>
</evidence>
<dbReference type="Pfam" id="PF22020">
    <property type="entry name" value="RlmL_1st"/>
    <property type="match status" value="1"/>
</dbReference>
<dbReference type="Pfam" id="PF01170">
    <property type="entry name" value="UPF0020"/>
    <property type="match status" value="1"/>
</dbReference>
<evidence type="ECO:0000256" key="2">
    <source>
        <dbReference type="ARBA" id="ARBA00022679"/>
    </source>
</evidence>
<dbReference type="Gene3D" id="3.40.50.150">
    <property type="entry name" value="Vaccinia Virus protein VP39"/>
    <property type="match status" value="1"/>
</dbReference>